<dbReference type="AlphaFoldDB" id="A0A644ZFG5"/>
<gene>
    <name evidence="1" type="ORF">SDC9_86090</name>
</gene>
<sequence>MLKRRVIDTHCDTLMYYTKDYSVFKDGGIDVTYEKMGGYDTYLGTFAMYFDATLEQAQRLTIAEKYLAAFAHMMASYDIKRVLTAADLKELTGRGALLSIENACFFEDDEADLAKYWAAGVRILSMTHFLDSQFGCGNAAGDTPDRDTGLTKRGRAFIPMVEKTGMVLDVSHLSFKSFWDVCEVASKPFIATHSNAYAKRGHNRNLKDDMFLEIVRRGGLSGLCFCPAFISDSEDETAQIDELADHAEHLLSLGGEKTVCIGGDFDGIDHHVTGLENCSLTWNLAESMLRRGWSESLVEDIMWGNAYRFLMKMLPEV</sequence>
<dbReference type="GO" id="GO:0070573">
    <property type="term" value="F:metallodipeptidase activity"/>
    <property type="evidence" value="ECO:0007669"/>
    <property type="project" value="InterPro"/>
</dbReference>
<dbReference type="PANTHER" id="PTHR10443">
    <property type="entry name" value="MICROSOMAL DIPEPTIDASE"/>
    <property type="match status" value="1"/>
</dbReference>
<dbReference type="EMBL" id="VSSQ01008647">
    <property type="protein sequence ID" value="MPM39457.1"/>
    <property type="molecule type" value="Genomic_DNA"/>
</dbReference>
<dbReference type="PANTHER" id="PTHR10443:SF12">
    <property type="entry name" value="DIPEPTIDASE"/>
    <property type="match status" value="1"/>
</dbReference>
<protein>
    <recommendedName>
        <fullName evidence="2">Membrane dipeptidase</fullName>
    </recommendedName>
</protein>
<accession>A0A644ZFG5</accession>
<dbReference type="Gene3D" id="3.20.20.140">
    <property type="entry name" value="Metal-dependent hydrolases"/>
    <property type="match status" value="1"/>
</dbReference>
<dbReference type="SUPFAM" id="SSF51556">
    <property type="entry name" value="Metallo-dependent hydrolases"/>
    <property type="match status" value="1"/>
</dbReference>
<evidence type="ECO:0008006" key="2">
    <source>
        <dbReference type="Google" id="ProtNLM"/>
    </source>
</evidence>
<comment type="caution">
    <text evidence="1">The sequence shown here is derived from an EMBL/GenBank/DDBJ whole genome shotgun (WGS) entry which is preliminary data.</text>
</comment>
<dbReference type="InterPro" id="IPR008257">
    <property type="entry name" value="Pept_M19"/>
</dbReference>
<reference evidence="1" key="1">
    <citation type="submission" date="2019-08" db="EMBL/GenBank/DDBJ databases">
        <authorList>
            <person name="Kucharzyk K."/>
            <person name="Murdoch R.W."/>
            <person name="Higgins S."/>
            <person name="Loffler F."/>
        </authorList>
    </citation>
    <scope>NUCLEOTIDE SEQUENCE</scope>
</reference>
<dbReference type="Pfam" id="PF01244">
    <property type="entry name" value="Peptidase_M19"/>
    <property type="match status" value="1"/>
</dbReference>
<organism evidence="1">
    <name type="scientific">bioreactor metagenome</name>
    <dbReference type="NCBI Taxonomy" id="1076179"/>
    <lineage>
        <taxon>unclassified sequences</taxon>
        <taxon>metagenomes</taxon>
        <taxon>ecological metagenomes</taxon>
    </lineage>
</organism>
<dbReference type="PROSITE" id="PS51365">
    <property type="entry name" value="RENAL_DIPEPTIDASE_2"/>
    <property type="match status" value="1"/>
</dbReference>
<name>A0A644ZFG5_9ZZZZ</name>
<evidence type="ECO:0000313" key="1">
    <source>
        <dbReference type="EMBL" id="MPM39457.1"/>
    </source>
</evidence>
<proteinExistence type="predicted"/>
<dbReference type="GO" id="GO:0006508">
    <property type="term" value="P:proteolysis"/>
    <property type="evidence" value="ECO:0007669"/>
    <property type="project" value="InterPro"/>
</dbReference>
<dbReference type="InterPro" id="IPR032466">
    <property type="entry name" value="Metal_Hydrolase"/>
</dbReference>